<keyword evidence="5" id="KW-1185">Reference proteome</keyword>
<dbReference type="OrthoDB" id="414418at2759"/>
<evidence type="ECO:0000259" key="3">
    <source>
        <dbReference type="PROSITE" id="PS50002"/>
    </source>
</evidence>
<reference evidence="4 5" key="1">
    <citation type="submission" date="2019-01" db="EMBL/GenBank/DDBJ databases">
        <title>A draft genome assembly of the solar-powered sea slug Elysia chlorotica.</title>
        <authorList>
            <person name="Cai H."/>
            <person name="Li Q."/>
            <person name="Fang X."/>
            <person name="Li J."/>
            <person name="Curtis N.E."/>
            <person name="Altenburger A."/>
            <person name="Shibata T."/>
            <person name="Feng M."/>
            <person name="Maeda T."/>
            <person name="Schwartz J.A."/>
            <person name="Shigenobu S."/>
            <person name="Lundholm N."/>
            <person name="Nishiyama T."/>
            <person name="Yang H."/>
            <person name="Hasebe M."/>
            <person name="Li S."/>
            <person name="Pierce S.K."/>
            <person name="Wang J."/>
        </authorList>
    </citation>
    <scope>NUCLEOTIDE SEQUENCE [LARGE SCALE GENOMIC DNA]</scope>
    <source>
        <strain evidence="4">EC2010</strain>
        <tissue evidence="4">Whole organism of an adult</tissue>
    </source>
</reference>
<evidence type="ECO:0000256" key="2">
    <source>
        <dbReference type="PROSITE-ProRule" id="PRU00192"/>
    </source>
</evidence>
<dbReference type="PANTHER" id="PTHR16469">
    <property type="entry name" value="UBIQUITIN-ASSOCIATED AND SH3 DOMAIN-CONTAINING BA-RELATED"/>
    <property type="match status" value="1"/>
</dbReference>
<dbReference type="SUPFAM" id="SSF53254">
    <property type="entry name" value="Phosphoglycerate mutase-like"/>
    <property type="match status" value="1"/>
</dbReference>
<dbReference type="Gene3D" id="2.30.30.40">
    <property type="entry name" value="SH3 Domains"/>
    <property type="match status" value="1"/>
</dbReference>
<comment type="caution">
    <text evidence="4">The sequence shown here is derived from an EMBL/GenBank/DDBJ whole genome shotgun (WGS) entry which is preliminary data.</text>
</comment>
<dbReference type="Proteomes" id="UP000271974">
    <property type="component" value="Unassembled WGS sequence"/>
</dbReference>
<gene>
    <name evidence="4" type="ORF">EGW08_012698</name>
</gene>
<proteinExistence type="predicted"/>
<dbReference type="Pfam" id="PF14604">
    <property type="entry name" value="SH3_9"/>
    <property type="match status" value="1"/>
</dbReference>
<evidence type="ECO:0000313" key="5">
    <source>
        <dbReference type="Proteomes" id="UP000271974"/>
    </source>
</evidence>
<dbReference type="InterPro" id="IPR051710">
    <property type="entry name" value="Phosphatase_SH3-domain"/>
</dbReference>
<dbReference type="EMBL" id="RQTK01000445">
    <property type="protein sequence ID" value="RUS79530.1"/>
    <property type="molecule type" value="Genomic_DNA"/>
</dbReference>
<sequence length="473" mass="53648">MKPQLKQLHMTLAFQYAAEKHDALMRMAEKIDPQCSAHWEIQVFSRDAAVKSAEVRRVLKNYKPQQADELELQTEDFVFMEPEEHKTSPDGWFKGTSWRSGLSAFFPGNFTSQCAQMEVWTLHRYVTLPNFVSAQKEDTLKRQNGWKKAQASLPPEQMEVDAPELVVSLPEKAQSSSGEYDNVWGISEDVSRLYAKVNKPDTKSSAPEVQRPPRKLLISRHGERCDFAFYKTWFDKSFDEEGRYSRMNLNCPKFLVSRSSYKDFSKDAPLTLIGRQQARITGEALLDAGQYVTSVYCSPSLRCVETATEILKGMRSPCRLRVEPCLYEWAGWCKPIPQFMSPMELEANGFPVDSQYTPYLTPAEISLSESVADYYSRSYSFTRTIMQKHRAEGGTFLFVGHSGSLDACTRQMLGHQPRDPGGFRDCIRGCPYCALCCMEEDSGIAGAVGGGWRTAERSPSDGDRWRLVEPPVL</sequence>
<feature type="domain" description="SH3" evidence="3">
    <location>
        <begin position="51"/>
        <end position="116"/>
    </location>
</feature>
<dbReference type="InterPro" id="IPR029033">
    <property type="entry name" value="His_PPase_superfam"/>
</dbReference>
<dbReference type="PROSITE" id="PS50002">
    <property type="entry name" value="SH3"/>
    <property type="match status" value="1"/>
</dbReference>
<dbReference type="STRING" id="188477.A0A3S1BFF5"/>
<dbReference type="SUPFAM" id="SSF50044">
    <property type="entry name" value="SH3-domain"/>
    <property type="match status" value="1"/>
</dbReference>
<dbReference type="AlphaFoldDB" id="A0A3S1BFF5"/>
<dbReference type="CDD" id="cd07040">
    <property type="entry name" value="HP"/>
    <property type="match status" value="1"/>
</dbReference>
<dbReference type="Gene3D" id="3.40.50.1240">
    <property type="entry name" value="Phosphoglycerate mutase-like"/>
    <property type="match status" value="1"/>
</dbReference>
<organism evidence="4 5">
    <name type="scientific">Elysia chlorotica</name>
    <name type="common">Eastern emerald elysia</name>
    <name type="synonym">Sea slug</name>
    <dbReference type="NCBI Taxonomy" id="188477"/>
    <lineage>
        <taxon>Eukaryota</taxon>
        <taxon>Metazoa</taxon>
        <taxon>Spiralia</taxon>
        <taxon>Lophotrochozoa</taxon>
        <taxon>Mollusca</taxon>
        <taxon>Gastropoda</taxon>
        <taxon>Heterobranchia</taxon>
        <taxon>Euthyneura</taxon>
        <taxon>Panpulmonata</taxon>
        <taxon>Sacoglossa</taxon>
        <taxon>Placobranchoidea</taxon>
        <taxon>Plakobranchidae</taxon>
        <taxon>Elysia</taxon>
    </lineage>
</organism>
<evidence type="ECO:0000313" key="4">
    <source>
        <dbReference type="EMBL" id="RUS79530.1"/>
    </source>
</evidence>
<dbReference type="InterPro" id="IPR001452">
    <property type="entry name" value="SH3_domain"/>
</dbReference>
<dbReference type="PANTHER" id="PTHR16469:SF27">
    <property type="entry name" value="UBIQUITIN-ASSOCIATED AND SH3 DOMAIN-CONTAINING BA-RELATED"/>
    <property type="match status" value="1"/>
</dbReference>
<dbReference type="InterPro" id="IPR036028">
    <property type="entry name" value="SH3-like_dom_sf"/>
</dbReference>
<dbReference type="InterPro" id="IPR013078">
    <property type="entry name" value="His_Pase_superF_clade-1"/>
</dbReference>
<dbReference type="Pfam" id="PF00300">
    <property type="entry name" value="His_Phos_1"/>
    <property type="match status" value="1"/>
</dbReference>
<protein>
    <recommendedName>
        <fullName evidence="3">SH3 domain-containing protein</fullName>
    </recommendedName>
</protein>
<accession>A0A3S1BFF5</accession>
<name>A0A3S1BFF5_ELYCH</name>
<feature type="non-terminal residue" evidence="4">
    <location>
        <position position="473"/>
    </location>
</feature>
<keyword evidence="1 2" id="KW-0728">SH3 domain</keyword>
<evidence type="ECO:0000256" key="1">
    <source>
        <dbReference type="ARBA" id="ARBA00022443"/>
    </source>
</evidence>